<dbReference type="Pfam" id="PF01609">
    <property type="entry name" value="DDE_Tnp_1"/>
    <property type="match status" value="1"/>
</dbReference>
<dbReference type="Proteomes" id="UP001500390">
    <property type="component" value="Unassembled WGS sequence"/>
</dbReference>
<evidence type="ECO:0000259" key="2">
    <source>
        <dbReference type="Pfam" id="PF01609"/>
    </source>
</evidence>
<dbReference type="EMBL" id="BAABFX010000022">
    <property type="protein sequence ID" value="GAA4393201.1"/>
    <property type="molecule type" value="Genomic_DNA"/>
</dbReference>
<comment type="caution">
    <text evidence="3">The sequence shown here is derived from an EMBL/GenBank/DDBJ whole genome shotgun (WGS) entry which is preliminary data.</text>
</comment>
<accession>A0ABP8JMW3</accession>
<evidence type="ECO:0000313" key="3">
    <source>
        <dbReference type="EMBL" id="GAA4393201.1"/>
    </source>
</evidence>
<proteinExistence type="predicted"/>
<feature type="compositionally biased region" description="Low complexity" evidence="1">
    <location>
        <begin position="138"/>
        <end position="156"/>
    </location>
</feature>
<feature type="compositionally biased region" description="Basic and acidic residues" evidence="1">
    <location>
        <begin position="116"/>
        <end position="128"/>
    </location>
</feature>
<name>A0ABP8JMW3_9MICO</name>
<evidence type="ECO:0000256" key="1">
    <source>
        <dbReference type="SAM" id="MobiDB-lite"/>
    </source>
</evidence>
<evidence type="ECO:0000313" key="4">
    <source>
        <dbReference type="Proteomes" id="UP001500390"/>
    </source>
</evidence>
<protein>
    <recommendedName>
        <fullName evidence="2">Transposase IS4-like domain-containing protein</fullName>
    </recommendedName>
</protein>
<feature type="region of interest" description="Disordered" evidence="1">
    <location>
        <begin position="88"/>
        <end position="156"/>
    </location>
</feature>
<reference evidence="4" key="1">
    <citation type="journal article" date="2019" name="Int. J. Syst. Evol. Microbiol.">
        <title>The Global Catalogue of Microorganisms (GCM) 10K type strain sequencing project: providing services to taxonomists for standard genome sequencing and annotation.</title>
        <authorList>
            <consortium name="The Broad Institute Genomics Platform"/>
            <consortium name="The Broad Institute Genome Sequencing Center for Infectious Disease"/>
            <person name="Wu L."/>
            <person name="Ma J."/>
        </authorList>
    </citation>
    <scope>NUCLEOTIDE SEQUENCE [LARGE SCALE GENOMIC DNA]</scope>
    <source>
        <strain evidence="4">JCM 17738</strain>
    </source>
</reference>
<dbReference type="InterPro" id="IPR002559">
    <property type="entry name" value="Transposase_11"/>
</dbReference>
<organism evidence="3 4">
    <name type="scientific">Ornithinibacter aureus</name>
    <dbReference type="NCBI Taxonomy" id="622664"/>
    <lineage>
        <taxon>Bacteria</taxon>
        <taxon>Bacillati</taxon>
        <taxon>Actinomycetota</taxon>
        <taxon>Actinomycetes</taxon>
        <taxon>Micrococcales</taxon>
        <taxon>Intrasporangiaceae</taxon>
        <taxon>Ornithinibacter</taxon>
    </lineage>
</organism>
<gene>
    <name evidence="3" type="ORF">GCM10023153_12950</name>
</gene>
<feature type="compositionally biased region" description="Basic and acidic residues" evidence="1">
    <location>
        <begin position="89"/>
        <end position="98"/>
    </location>
</feature>
<feature type="domain" description="Transposase IS4-like" evidence="2">
    <location>
        <begin position="12"/>
        <end position="130"/>
    </location>
</feature>
<keyword evidence="4" id="KW-1185">Reference proteome</keyword>
<sequence length="156" mass="16724">MVPGEPPDHALGRSRGGLSTKIHALADQTCTPVIALLTGGQAGDNPMLSTLLVALAESGHEQDFRLLADKAYSHPSTRTFLRGRRIKHTIPEKSDQIARRKAKGSKGGRQPGFDSDLYKQRNTIERSFSRSSSGADWPPATTSTPSPTSAASSSER</sequence>